<dbReference type="Pfam" id="PF00514">
    <property type="entry name" value="Arm"/>
    <property type="match status" value="1"/>
</dbReference>
<dbReference type="SMART" id="SM00185">
    <property type="entry name" value="ARM"/>
    <property type="match status" value="5"/>
</dbReference>
<name>A0AAD8M9K2_9APIA</name>
<dbReference type="PROSITE" id="PS50176">
    <property type="entry name" value="ARM_REPEAT"/>
    <property type="match status" value="1"/>
</dbReference>
<dbReference type="PANTHER" id="PTHR46168:SF1">
    <property type="entry name" value="ARMADILLO REPEAT ONLY 4"/>
    <property type="match status" value="1"/>
</dbReference>
<evidence type="ECO:0000256" key="2">
    <source>
        <dbReference type="PROSITE-ProRule" id="PRU00259"/>
    </source>
</evidence>
<dbReference type="PANTHER" id="PTHR46168">
    <property type="entry name" value="ARMADILLO REPEAT ONLY 4"/>
    <property type="match status" value="1"/>
</dbReference>
<evidence type="ECO:0000259" key="3">
    <source>
        <dbReference type="Pfam" id="PF25055"/>
    </source>
</evidence>
<proteinExistence type="predicted"/>
<organism evidence="4 5">
    <name type="scientific">Heracleum sosnowskyi</name>
    <dbReference type="NCBI Taxonomy" id="360622"/>
    <lineage>
        <taxon>Eukaryota</taxon>
        <taxon>Viridiplantae</taxon>
        <taxon>Streptophyta</taxon>
        <taxon>Embryophyta</taxon>
        <taxon>Tracheophyta</taxon>
        <taxon>Spermatophyta</taxon>
        <taxon>Magnoliopsida</taxon>
        <taxon>eudicotyledons</taxon>
        <taxon>Gunneridae</taxon>
        <taxon>Pentapetalae</taxon>
        <taxon>asterids</taxon>
        <taxon>campanulids</taxon>
        <taxon>Apiales</taxon>
        <taxon>Apiaceae</taxon>
        <taxon>Apioideae</taxon>
        <taxon>apioid superclade</taxon>
        <taxon>Tordylieae</taxon>
        <taxon>Tordyliinae</taxon>
        <taxon>Heracleum</taxon>
    </lineage>
</organism>
<keyword evidence="1" id="KW-0677">Repeat</keyword>
<evidence type="ECO:0000256" key="1">
    <source>
        <dbReference type="ARBA" id="ARBA00022737"/>
    </source>
</evidence>
<evidence type="ECO:0000313" key="5">
    <source>
        <dbReference type="Proteomes" id="UP001237642"/>
    </source>
</evidence>
<dbReference type="InterPro" id="IPR016024">
    <property type="entry name" value="ARM-type_fold"/>
</dbReference>
<dbReference type="Proteomes" id="UP001237642">
    <property type="component" value="Unassembled WGS sequence"/>
</dbReference>
<gene>
    <name evidence="4" type="ORF">POM88_041277</name>
</gene>
<feature type="repeat" description="ARM" evidence="2">
    <location>
        <begin position="197"/>
        <end position="240"/>
    </location>
</feature>
<feature type="domain" description="DUF7792" evidence="3">
    <location>
        <begin position="9"/>
        <end position="128"/>
    </location>
</feature>
<reference evidence="4" key="2">
    <citation type="submission" date="2023-05" db="EMBL/GenBank/DDBJ databases">
        <authorList>
            <person name="Schelkunov M.I."/>
        </authorList>
    </citation>
    <scope>NUCLEOTIDE SEQUENCE</scope>
    <source>
        <strain evidence="4">Hsosn_3</strain>
        <tissue evidence="4">Leaf</tissue>
    </source>
</reference>
<dbReference type="InterPro" id="IPR011989">
    <property type="entry name" value="ARM-like"/>
</dbReference>
<comment type="caution">
    <text evidence="4">The sequence shown here is derived from an EMBL/GenBank/DDBJ whole genome shotgun (WGS) entry which is preliminary data.</text>
</comment>
<keyword evidence="5" id="KW-1185">Reference proteome</keyword>
<dbReference type="AlphaFoldDB" id="A0AAD8M9K2"/>
<accession>A0AAD8M9K2</accession>
<dbReference type="InterPro" id="IPR056694">
    <property type="entry name" value="DUF7792"/>
</dbReference>
<reference evidence="4" key="1">
    <citation type="submission" date="2023-02" db="EMBL/GenBank/DDBJ databases">
        <title>Genome of toxic invasive species Heracleum sosnowskyi carries increased number of genes despite the absence of recent whole-genome duplications.</title>
        <authorList>
            <person name="Schelkunov M."/>
            <person name="Shtratnikova V."/>
            <person name="Makarenko M."/>
            <person name="Klepikova A."/>
            <person name="Omelchenko D."/>
            <person name="Novikova G."/>
            <person name="Obukhova E."/>
            <person name="Bogdanov V."/>
            <person name="Penin A."/>
            <person name="Logacheva M."/>
        </authorList>
    </citation>
    <scope>NUCLEOTIDE SEQUENCE</scope>
    <source>
        <strain evidence="4">Hsosn_3</strain>
        <tissue evidence="4">Leaf</tissue>
    </source>
</reference>
<protein>
    <submittedName>
        <fullName evidence="4">ARM REPEAT PROTEIN INTERACTING WITH ABF2</fullName>
    </submittedName>
</protein>
<sequence length="609" mass="66993">MAVDETPIQQLLSFPIMLSERIHHAVIAANTFKSECFQVGKQSERIAIMLRSAVRYASSNNSFYDTPVRRIVTQVSNNLSPALTLVHKCRSRNVLTRVFNIVTAADFKTVFCLLDASLGDLKWMLNLFYSDASAGGEYGIILSLPPIATNDPVLSWIWSFIASIYVSNLDGQIDAINELSSVAKDNDRNKIIIVAEGGVPPLIKLLKECDSPNAQIAVANALFILANDEVRVRVIAKELGVKAIVGVLGSAPMRVQIVVADLVARMAEFDSMVREEFARENAIRPLVTLLSFVDDLQRVAVGKQSEHSIVQINKQIENNGLSSFSYKLGAFHSEGGGGVYGRRERGNETREMKLKLKISSSQALRMLARGSVSNSKRITETKGLLCLAKHIETAKGELQLNCLLTIMEITAAAEADADLRRAAFKTNSPAAKAVVDQLVKLIQDSNNPTLQIPAMRSIGSLARTFPTRETRVLVPIVSQLGNQNQDVSTEAAISLGKFACPDNFLCVEHTKTIIEYGGMQSLMRLLRGNEIAKFYGVVLLCYLALHIAEKEVSAHGRMLTALEGAERTYTTQSAEFKELISNAIRRLSVYHSEEISVTVSYASQPHYIY</sequence>
<dbReference type="EMBL" id="JAUIZM010000009">
    <property type="protein sequence ID" value="KAK1365716.1"/>
    <property type="molecule type" value="Genomic_DNA"/>
</dbReference>
<dbReference type="SUPFAM" id="SSF48371">
    <property type="entry name" value="ARM repeat"/>
    <property type="match status" value="1"/>
</dbReference>
<dbReference type="Gene3D" id="1.25.10.10">
    <property type="entry name" value="Leucine-rich Repeat Variant"/>
    <property type="match status" value="2"/>
</dbReference>
<dbReference type="InterPro" id="IPR000225">
    <property type="entry name" value="Armadillo"/>
</dbReference>
<dbReference type="Pfam" id="PF25055">
    <property type="entry name" value="DUF7792"/>
    <property type="match status" value="1"/>
</dbReference>
<evidence type="ECO:0000313" key="4">
    <source>
        <dbReference type="EMBL" id="KAK1365716.1"/>
    </source>
</evidence>